<accession>A0ABT6ZB48</accession>
<evidence type="ECO:0000313" key="1">
    <source>
        <dbReference type="EMBL" id="MDJ1113376.1"/>
    </source>
</evidence>
<dbReference type="EMBL" id="JASJND010000001">
    <property type="protein sequence ID" value="MDJ1113376.1"/>
    <property type="molecule type" value="Genomic_DNA"/>
</dbReference>
<comment type="caution">
    <text evidence="1">The sequence shown here is derived from an EMBL/GenBank/DDBJ whole genome shotgun (WGS) entry which is preliminary data.</text>
</comment>
<protein>
    <submittedName>
        <fullName evidence="1">YdeI/OmpD-associated family protein</fullName>
    </submittedName>
</protein>
<dbReference type="Proteomes" id="UP001321481">
    <property type="component" value="Unassembled WGS sequence"/>
</dbReference>
<organism evidence="1 2">
    <name type="scientific">Microbacterium dauci</name>
    <dbReference type="NCBI Taxonomy" id="3048008"/>
    <lineage>
        <taxon>Bacteria</taxon>
        <taxon>Bacillati</taxon>
        <taxon>Actinomycetota</taxon>
        <taxon>Actinomycetes</taxon>
        <taxon>Micrococcales</taxon>
        <taxon>Microbacteriaceae</taxon>
        <taxon>Microbacterium</taxon>
    </lineage>
</organism>
<dbReference type="Pfam" id="PF13376">
    <property type="entry name" value="OmdA"/>
    <property type="match status" value="1"/>
</dbReference>
<keyword evidence="2" id="KW-1185">Reference proteome</keyword>
<reference evidence="1 2" key="1">
    <citation type="submission" date="2023-05" db="EMBL/GenBank/DDBJ databases">
        <title>Microbacterium dauci sp.nov., Isolated from Carrot Rhizosphere Soil.</title>
        <authorList>
            <person name="Xiao Z."/>
            <person name="Zheng J."/>
        </authorList>
    </citation>
    <scope>NUCLEOTIDE SEQUENCE [LARGE SCALE GENOMIC DNA]</scope>
    <source>
        <strain evidence="1 2">LX3-4</strain>
    </source>
</reference>
<proteinExistence type="predicted"/>
<sequence length="71" mass="7628">MALDTAEREIDVPDDLAAALAAEPQVQAAFDALAPSRRKELARAVADAKRAETREKRIATALEQLRAPATT</sequence>
<dbReference type="RefSeq" id="WP_283714664.1">
    <property type="nucleotide sequence ID" value="NZ_JASJND010000001.1"/>
</dbReference>
<evidence type="ECO:0000313" key="2">
    <source>
        <dbReference type="Proteomes" id="UP001321481"/>
    </source>
</evidence>
<name>A0ABT6ZB48_9MICO</name>
<gene>
    <name evidence="1" type="ORF">QNI14_02790</name>
</gene>